<name>A0A1X6P096_PORUM</name>
<dbReference type="EMBL" id="KV918956">
    <property type="protein sequence ID" value="OSX74272.1"/>
    <property type="molecule type" value="Genomic_DNA"/>
</dbReference>
<reference evidence="1 2" key="1">
    <citation type="submission" date="2017-03" db="EMBL/GenBank/DDBJ databases">
        <title>WGS assembly of Porphyra umbilicalis.</title>
        <authorList>
            <person name="Brawley S.H."/>
            <person name="Blouin N.A."/>
            <person name="Ficko-Blean E."/>
            <person name="Wheeler G.L."/>
            <person name="Lohr M."/>
            <person name="Goodson H.V."/>
            <person name="Jenkins J.W."/>
            <person name="Blaby-Haas C.E."/>
            <person name="Helliwell K.E."/>
            <person name="Chan C."/>
            <person name="Marriage T."/>
            <person name="Bhattacharya D."/>
            <person name="Klein A.S."/>
            <person name="Badis Y."/>
            <person name="Brodie J."/>
            <person name="Cao Y."/>
            <person name="Collen J."/>
            <person name="Dittami S.M."/>
            <person name="Gachon C.M."/>
            <person name="Green B.R."/>
            <person name="Karpowicz S."/>
            <person name="Kim J.W."/>
            <person name="Kudahl U."/>
            <person name="Lin S."/>
            <person name="Michel G."/>
            <person name="Mittag M."/>
            <person name="Olson B.J."/>
            <person name="Pangilinan J."/>
            <person name="Peng Y."/>
            <person name="Qiu H."/>
            <person name="Shu S."/>
            <person name="Singer J.T."/>
            <person name="Smith A.G."/>
            <person name="Sprecher B.N."/>
            <person name="Wagner V."/>
            <person name="Wang W."/>
            <person name="Wang Z.-Y."/>
            <person name="Yan J."/>
            <person name="Yarish C."/>
            <person name="Zoeuner-Riek S."/>
            <person name="Zhuang Y."/>
            <person name="Zou Y."/>
            <person name="Lindquist E.A."/>
            <person name="Grimwood J."/>
            <person name="Barry K."/>
            <person name="Rokhsar D.S."/>
            <person name="Schmutz J."/>
            <person name="Stiller J.W."/>
            <person name="Grossman A.R."/>
            <person name="Prochnik S.E."/>
        </authorList>
    </citation>
    <scope>NUCLEOTIDE SEQUENCE [LARGE SCALE GENOMIC DNA]</scope>
    <source>
        <strain evidence="1">4086291</strain>
    </source>
</reference>
<evidence type="ECO:0000313" key="1">
    <source>
        <dbReference type="EMBL" id="OSX74272.1"/>
    </source>
</evidence>
<gene>
    <name evidence="1" type="ORF">BU14_0298s0016</name>
</gene>
<dbReference type="AlphaFoldDB" id="A0A1X6P096"/>
<keyword evidence="2" id="KW-1185">Reference proteome</keyword>
<dbReference type="Proteomes" id="UP000218209">
    <property type="component" value="Unassembled WGS sequence"/>
</dbReference>
<evidence type="ECO:0000313" key="2">
    <source>
        <dbReference type="Proteomes" id="UP000218209"/>
    </source>
</evidence>
<organism evidence="1 2">
    <name type="scientific">Porphyra umbilicalis</name>
    <name type="common">Purple laver</name>
    <name type="synonym">Red alga</name>
    <dbReference type="NCBI Taxonomy" id="2786"/>
    <lineage>
        <taxon>Eukaryota</taxon>
        <taxon>Rhodophyta</taxon>
        <taxon>Bangiophyceae</taxon>
        <taxon>Bangiales</taxon>
        <taxon>Bangiaceae</taxon>
        <taxon>Porphyra</taxon>
    </lineage>
</organism>
<protein>
    <submittedName>
        <fullName evidence="1">Uncharacterized protein</fullName>
    </submittedName>
</protein>
<accession>A0A1X6P096</accession>
<proteinExistence type="predicted"/>
<sequence>MAFGAVLLASAVAQAALGGALLLRPAALPRLFPLLGALARRRLRGRRAPDGAADGGHPQAAGLPPLRLGRGLGVPEALVAGALLGRTLHGAPPPSWAALSEAARLLGVDAALPGAPPTGGGRGGRGGGDAAPPEAVAALRTLLDNTAAAVGAGGTLARRGLTALNVVGVAATVGVALTAWPVAAAVVGALAASSLARVAAAARLPALTAVGMHLQAWGAVAAAEGGGAPPTGATPLAEVGCLVAVASTLLELGAVGARGAGGGGAAAAAPTAELPPLLLEFDAVDGPVVDRDSEGSIDALLFLLSRPSERPAHCVPLALALGVVLPLSVATGTVAVAAASEVLGVVAGGLLWVAAVAAGAALPQPEPPAGATAAVPGHIMAASAAVWAVKAAATSAAATRAHPSVAALALGGNLWGRLLLHTCAAGRWGVGGSVAAKVAYTAGMAVHVAAAAARRSRPAWQTAATFWALAAVANVASVIEWSTLAAFNCSAVALWGVLHARRYPLALIEWTRAVVRG</sequence>